<dbReference type="GO" id="GO:0043720">
    <property type="term" value="F:3-keto-5-aminohexanoate cleavage activity"/>
    <property type="evidence" value="ECO:0007669"/>
    <property type="project" value="InterPro"/>
</dbReference>
<accession>A0A654ZM87</accession>
<dbReference type="InterPro" id="IPR013785">
    <property type="entry name" value="Aldolase_TIM"/>
</dbReference>
<dbReference type="Pfam" id="PF05853">
    <property type="entry name" value="BKACE"/>
    <property type="match status" value="1"/>
</dbReference>
<organism evidence="5 6">
    <name type="scientific">Mycobacterium tuberculosis</name>
    <dbReference type="NCBI Taxonomy" id="1773"/>
    <lineage>
        <taxon>Bacteria</taxon>
        <taxon>Bacillati</taxon>
        <taxon>Actinomycetota</taxon>
        <taxon>Actinomycetes</taxon>
        <taxon>Mycobacteriales</taxon>
        <taxon>Mycobacteriaceae</taxon>
        <taxon>Mycobacterium</taxon>
        <taxon>Mycobacterium tuberculosis complex</taxon>
    </lineage>
</organism>
<comment type="cofactor">
    <cofactor evidence="1">
        <name>Zn(2+)</name>
        <dbReference type="ChEBI" id="CHEBI:29105"/>
    </cofactor>
</comment>
<keyword evidence="4" id="KW-0862">Zinc</keyword>
<evidence type="ECO:0000313" key="5">
    <source>
        <dbReference type="EMBL" id="CFR94729.1"/>
    </source>
</evidence>
<evidence type="ECO:0000256" key="4">
    <source>
        <dbReference type="ARBA" id="ARBA00022833"/>
    </source>
</evidence>
<dbReference type="PANTHER" id="PTHR37418:SF2">
    <property type="entry name" value="3-KETO-5-AMINOHEXANOATE CLEAVAGE ENZYME"/>
    <property type="match status" value="1"/>
</dbReference>
<evidence type="ECO:0000256" key="3">
    <source>
        <dbReference type="ARBA" id="ARBA00022723"/>
    </source>
</evidence>
<keyword evidence="2" id="KW-0808">Transferase</keyword>
<sequence>MVRRLPPGAIWQVIAIGKANMELTAMGLALGGNARVGLEDTLYLRKGELAPSNLALVSRTIRLAEALDLPIASVEEAEAALQLPGTS</sequence>
<reference evidence="5 6" key="1">
    <citation type="submission" date="2015-03" db="EMBL/GenBank/DDBJ databases">
        <authorList>
            <consortium name="Pathogen Informatics"/>
        </authorList>
    </citation>
    <scope>NUCLEOTIDE SEQUENCE [LARGE SCALE GENOMIC DNA]</scope>
    <source>
        <strain evidence="5 6">C09601061</strain>
    </source>
</reference>
<keyword evidence="3" id="KW-0479">Metal-binding</keyword>
<dbReference type="PANTHER" id="PTHR37418">
    <property type="entry name" value="3-KETO-5-AMINOHEXANOATE CLEAVAGE ENZYME-RELATED"/>
    <property type="match status" value="1"/>
</dbReference>
<dbReference type="InterPro" id="IPR008567">
    <property type="entry name" value="BKACE"/>
</dbReference>
<protein>
    <submittedName>
        <fullName evidence="5">3-keto-5-aminohexanoate cleavage protein</fullName>
    </submittedName>
</protein>
<proteinExistence type="predicted"/>
<evidence type="ECO:0000313" key="6">
    <source>
        <dbReference type="Proteomes" id="UP000046680"/>
    </source>
</evidence>
<dbReference type="EMBL" id="CGCX01001437">
    <property type="protein sequence ID" value="CFR94729.1"/>
    <property type="molecule type" value="Genomic_DNA"/>
</dbReference>
<dbReference type="GO" id="GO:0046872">
    <property type="term" value="F:metal ion binding"/>
    <property type="evidence" value="ECO:0007669"/>
    <property type="project" value="UniProtKB-KW"/>
</dbReference>
<name>A0A654ZM87_MYCTX</name>
<evidence type="ECO:0000256" key="2">
    <source>
        <dbReference type="ARBA" id="ARBA00022679"/>
    </source>
</evidence>
<evidence type="ECO:0000256" key="1">
    <source>
        <dbReference type="ARBA" id="ARBA00001947"/>
    </source>
</evidence>
<dbReference type="AlphaFoldDB" id="A0A654ZM87"/>
<dbReference type="Gene3D" id="3.20.20.70">
    <property type="entry name" value="Aldolase class I"/>
    <property type="match status" value="1"/>
</dbReference>
<gene>
    <name evidence="5" type="ORF">ERS007657_03171</name>
</gene>
<dbReference type="Proteomes" id="UP000046680">
    <property type="component" value="Unassembled WGS sequence"/>
</dbReference>